<proteinExistence type="predicted"/>
<dbReference type="SUPFAM" id="SSF56784">
    <property type="entry name" value="HAD-like"/>
    <property type="match status" value="1"/>
</dbReference>
<sequence length="197" mass="21243">MLPVRCLLLDLDGVLRHWDPDIIAGAERRAGLPTGALAAAAFEPELLARVVTGAVDDPSWRRCVTERLVREHGPRAAGAVAEWSAPAGAVDREVLQVVREVRRTAEVALLTNATSRLRDDLAALGLLDEVDHVLNSSELGVAKPDPRVFAAAAERVGHPLEACWFVDDTLPNVEAAREVGLRAHHHTTVDALRAFLG</sequence>
<organism evidence="1 2">
    <name type="scientific">Desertihabitans brevis</name>
    <dbReference type="NCBI Taxonomy" id="2268447"/>
    <lineage>
        <taxon>Bacteria</taxon>
        <taxon>Bacillati</taxon>
        <taxon>Actinomycetota</taxon>
        <taxon>Actinomycetes</taxon>
        <taxon>Propionibacteriales</taxon>
        <taxon>Propionibacteriaceae</taxon>
        <taxon>Desertihabitans</taxon>
    </lineage>
</organism>
<dbReference type="Gene3D" id="3.40.50.1000">
    <property type="entry name" value="HAD superfamily/HAD-like"/>
    <property type="match status" value="1"/>
</dbReference>
<reference evidence="1 2" key="1">
    <citation type="submission" date="2018-07" db="EMBL/GenBank/DDBJ databases">
        <title>Desertimonas flava gen. nov. sp. nov.</title>
        <authorList>
            <person name="Liu S."/>
        </authorList>
    </citation>
    <scope>NUCLEOTIDE SEQUENCE [LARGE SCALE GENOMIC DNA]</scope>
    <source>
        <strain evidence="1 2">16Sb5-5</strain>
    </source>
</reference>
<accession>A0A367YSU9</accession>
<gene>
    <name evidence="1" type="ORF">DT076_15510</name>
</gene>
<dbReference type="SFLD" id="SFLDS00003">
    <property type="entry name" value="Haloacid_Dehalogenase"/>
    <property type="match status" value="1"/>
</dbReference>
<dbReference type="InterPro" id="IPR036412">
    <property type="entry name" value="HAD-like_sf"/>
</dbReference>
<dbReference type="SFLD" id="SFLDG01129">
    <property type="entry name" value="C1.5:_HAD__Beta-PGM__Phosphata"/>
    <property type="match status" value="1"/>
</dbReference>
<dbReference type="Proteomes" id="UP000252770">
    <property type="component" value="Unassembled WGS sequence"/>
</dbReference>
<dbReference type="AlphaFoldDB" id="A0A367YSU9"/>
<name>A0A367YSU9_9ACTN</name>
<dbReference type="EMBL" id="QOUI01000010">
    <property type="protein sequence ID" value="RCK68629.1"/>
    <property type="molecule type" value="Genomic_DNA"/>
</dbReference>
<dbReference type="InterPro" id="IPR023214">
    <property type="entry name" value="HAD_sf"/>
</dbReference>
<evidence type="ECO:0000313" key="1">
    <source>
        <dbReference type="EMBL" id="RCK68629.1"/>
    </source>
</evidence>
<dbReference type="NCBIfam" id="TIGR01509">
    <property type="entry name" value="HAD-SF-IA-v3"/>
    <property type="match status" value="1"/>
</dbReference>
<dbReference type="GO" id="GO:0016787">
    <property type="term" value="F:hydrolase activity"/>
    <property type="evidence" value="ECO:0007669"/>
    <property type="project" value="UniProtKB-KW"/>
</dbReference>
<dbReference type="InterPro" id="IPR006439">
    <property type="entry name" value="HAD-SF_hydro_IA"/>
</dbReference>
<dbReference type="PANTHER" id="PTHR43611:SF3">
    <property type="entry name" value="FLAVIN MONONUCLEOTIDE HYDROLASE 1, CHLOROPLATIC"/>
    <property type="match status" value="1"/>
</dbReference>
<evidence type="ECO:0000313" key="2">
    <source>
        <dbReference type="Proteomes" id="UP000252770"/>
    </source>
</evidence>
<keyword evidence="1" id="KW-0378">Hydrolase</keyword>
<dbReference type="PRINTS" id="PR00413">
    <property type="entry name" value="HADHALOGNASE"/>
</dbReference>
<dbReference type="Pfam" id="PF00702">
    <property type="entry name" value="Hydrolase"/>
    <property type="match status" value="1"/>
</dbReference>
<dbReference type="PANTHER" id="PTHR43611">
    <property type="entry name" value="ALPHA-D-GLUCOSE 1-PHOSPHATE PHOSPHATASE"/>
    <property type="match status" value="1"/>
</dbReference>
<comment type="caution">
    <text evidence="1">The sequence shown here is derived from an EMBL/GenBank/DDBJ whole genome shotgun (WGS) entry which is preliminary data.</text>
</comment>
<keyword evidence="2" id="KW-1185">Reference proteome</keyword>
<protein>
    <submittedName>
        <fullName evidence="1">HAD family hydrolase</fullName>
    </submittedName>
</protein>